<dbReference type="Proteomes" id="UP000218811">
    <property type="component" value="Unassembled WGS sequence"/>
</dbReference>
<feature type="non-terminal residue" evidence="7">
    <location>
        <position position="1"/>
    </location>
</feature>
<dbReference type="GO" id="GO:0006226">
    <property type="term" value="P:dUMP biosynthetic process"/>
    <property type="evidence" value="ECO:0007669"/>
    <property type="project" value="InterPro"/>
</dbReference>
<reference evidence="7 8" key="1">
    <citation type="journal article" date="2012" name="Science">
        <title>The Paleozoic origin of enzymatic lignin decomposition reconstructed from 31 fungal genomes.</title>
        <authorList>
            <person name="Floudas D."/>
            <person name="Binder M."/>
            <person name="Riley R."/>
            <person name="Barry K."/>
            <person name="Blanchette R.A."/>
            <person name="Henrissat B."/>
            <person name="Martinez A.T."/>
            <person name="Otillar R."/>
            <person name="Spatafora J.W."/>
            <person name="Yadav J.S."/>
            <person name="Aerts A."/>
            <person name="Benoit I."/>
            <person name="Boyd A."/>
            <person name="Carlson A."/>
            <person name="Copeland A."/>
            <person name="Coutinho P.M."/>
            <person name="de Vries R.P."/>
            <person name="Ferreira P."/>
            <person name="Findley K."/>
            <person name="Foster B."/>
            <person name="Gaskell J."/>
            <person name="Glotzer D."/>
            <person name="Gorecki P."/>
            <person name="Heitman J."/>
            <person name="Hesse C."/>
            <person name="Hori C."/>
            <person name="Igarashi K."/>
            <person name="Jurgens J.A."/>
            <person name="Kallen N."/>
            <person name="Kersten P."/>
            <person name="Kohler A."/>
            <person name="Kuees U."/>
            <person name="Kumar T.K.A."/>
            <person name="Kuo A."/>
            <person name="LaButti K."/>
            <person name="Larrondo L.F."/>
            <person name="Lindquist E."/>
            <person name="Ling A."/>
            <person name="Lombard V."/>
            <person name="Lucas S."/>
            <person name="Lundell T."/>
            <person name="Martin R."/>
            <person name="McLaughlin D.J."/>
            <person name="Morgenstern I."/>
            <person name="Morin E."/>
            <person name="Murat C."/>
            <person name="Nagy L.G."/>
            <person name="Nolan M."/>
            <person name="Ohm R.A."/>
            <person name="Patyshakuliyeva A."/>
            <person name="Rokas A."/>
            <person name="Ruiz-Duenas F.J."/>
            <person name="Sabat G."/>
            <person name="Salamov A."/>
            <person name="Samejima M."/>
            <person name="Schmutz J."/>
            <person name="Slot J.C."/>
            <person name="St John F."/>
            <person name="Stenlid J."/>
            <person name="Sun H."/>
            <person name="Sun S."/>
            <person name="Syed K."/>
            <person name="Tsang A."/>
            <person name="Wiebenga A."/>
            <person name="Young D."/>
            <person name="Pisabarro A."/>
            <person name="Eastwood D.C."/>
            <person name="Martin F."/>
            <person name="Cullen D."/>
            <person name="Grigoriev I.V."/>
            <person name="Hibbett D.S."/>
        </authorList>
    </citation>
    <scope>NUCLEOTIDE SEQUENCE [LARGE SCALE GENOMIC DNA]</scope>
    <source>
        <strain evidence="7 8">MD-104</strain>
    </source>
</reference>
<evidence type="ECO:0000313" key="8">
    <source>
        <dbReference type="Proteomes" id="UP000218811"/>
    </source>
</evidence>
<gene>
    <name evidence="7" type="ORF">WOLCODRAFT_71967</name>
</gene>
<dbReference type="EMBL" id="KB468124">
    <property type="protein sequence ID" value="PCH41953.1"/>
    <property type="molecule type" value="Genomic_DNA"/>
</dbReference>
<protein>
    <recommendedName>
        <fullName evidence="4">dUTP diphosphatase</fullName>
        <ecNumber evidence="4">3.6.1.23</ecNumber>
    </recommendedName>
</protein>
<keyword evidence="8" id="KW-1185">Reference proteome</keyword>
<evidence type="ECO:0000256" key="3">
    <source>
        <dbReference type="ARBA" id="ARBA00011233"/>
    </source>
</evidence>
<dbReference type="OrthoDB" id="419889at2759"/>
<evidence type="ECO:0000313" key="7">
    <source>
        <dbReference type="EMBL" id="PCH41953.1"/>
    </source>
</evidence>
<accession>A0A2H3JPW5</accession>
<name>A0A2H3JPW5_WOLCO</name>
<dbReference type="Pfam" id="PF00692">
    <property type="entry name" value="dUTPase"/>
    <property type="match status" value="1"/>
</dbReference>
<dbReference type="Gene3D" id="2.70.40.10">
    <property type="match status" value="1"/>
</dbReference>
<comment type="similarity">
    <text evidence="2">Belongs to the dUTPase family.</text>
</comment>
<evidence type="ECO:0000256" key="5">
    <source>
        <dbReference type="ARBA" id="ARBA00023080"/>
    </source>
</evidence>
<dbReference type="PANTHER" id="PTHR11241">
    <property type="entry name" value="DEOXYURIDINE 5'-TRIPHOSPHATE NUCLEOTIDOHYDROLASE"/>
    <property type="match status" value="1"/>
</dbReference>
<dbReference type="SUPFAM" id="SSF51283">
    <property type="entry name" value="dUTPase-like"/>
    <property type="match status" value="1"/>
</dbReference>
<dbReference type="EC" id="3.6.1.23" evidence="4"/>
<dbReference type="GO" id="GO:0004170">
    <property type="term" value="F:dUTP diphosphatase activity"/>
    <property type="evidence" value="ECO:0007669"/>
    <property type="project" value="UniProtKB-EC"/>
</dbReference>
<dbReference type="PANTHER" id="PTHR11241:SF0">
    <property type="entry name" value="DEOXYURIDINE 5'-TRIPHOSPHATE NUCLEOTIDOHYDROLASE"/>
    <property type="match status" value="1"/>
</dbReference>
<dbReference type="AlphaFoldDB" id="A0A2H3JPW5"/>
<dbReference type="InterPro" id="IPR036157">
    <property type="entry name" value="dUTPase-like_sf"/>
</dbReference>
<dbReference type="InterPro" id="IPR029054">
    <property type="entry name" value="dUTPase-like"/>
</dbReference>
<feature type="domain" description="dUTPase-like" evidence="6">
    <location>
        <begin position="1"/>
        <end position="61"/>
    </location>
</feature>
<comment type="pathway">
    <text evidence="1">Pyrimidine metabolism; dUMP biosynthesis; dUMP from dCTP (dUTP route): step 2/2.</text>
</comment>
<comment type="subunit">
    <text evidence="3">Homotrimer.</text>
</comment>
<dbReference type="InterPro" id="IPR008181">
    <property type="entry name" value="dUTPase"/>
</dbReference>
<evidence type="ECO:0000256" key="2">
    <source>
        <dbReference type="ARBA" id="ARBA00006581"/>
    </source>
</evidence>
<keyword evidence="5" id="KW-0546">Nucleotide metabolism</keyword>
<organism evidence="7 8">
    <name type="scientific">Wolfiporia cocos (strain MD-104)</name>
    <name type="common">Brown rot fungus</name>
    <dbReference type="NCBI Taxonomy" id="742152"/>
    <lineage>
        <taxon>Eukaryota</taxon>
        <taxon>Fungi</taxon>
        <taxon>Dikarya</taxon>
        <taxon>Basidiomycota</taxon>
        <taxon>Agaricomycotina</taxon>
        <taxon>Agaricomycetes</taxon>
        <taxon>Polyporales</taxon>
        <taxon>Phaeolaceae</taxon>
        <taxon>Wolfiporia</taxon>
    </lineage>
</organism>
<dbReference type="STRING" id="742152.A0A2H3JPW5"/>
<sequence length="61" mass="6478">GYNLRALQKGVVPAHDQWLVDTSLCVEVLTGTYGRVAARSGNAIKHKIDIAAGIIDPGYQG</sequence>
<proteinExistence type="inferred from homology"/>
<evidence type="ECO:0000256" key="4">
    <source>
        <dbReference type="ARBA" id="ARBA00012379"/>
    </source>
</evidence>
<dbReference type="GO" id="GO:0046081">
    <property type="term" value="P:dUTP catabolic process"/>
    <property type="evidence" value="ECO:0007669"/>
    <property type="project" value="InterPro"/>
</dbReference>
<dbReference type="GO" id="GO:0000287">
    <property type="term" value="F:magnesium ion binding"/>
    <property type="evidence" value="ECO:0007669"/>
    <property type="project" value="InterPro"/>
</dbReference>
<evidence type="ECO:0000256" key="1">
    <source>
        <dbReference type="ARBA" id="ARBA00005142"/>
    </source>
</evidence>
<evidence type="ECO:0000259" key="6">
    <source>
        <dbReference type="Pfam" id="PF00692"/>
    </source>
</evidence>